<dbReference type="RefSeq" id="XP_009174796.1">
    <property type="nucleotide sequence ID" value="XM_009176532.1"/>
</dbReference>
<reference evidence="1 2" key="1">
    <citation type="submission" date="2013-11" db="EMBL/GenBank/DDBJ databases">
        <title>Opisthorchis viverrini - life in the bile duct.</title>
        <authorList>
            <person name="Young N.D."/>
            <person name="Nagarajan N."/>
            <person name="Lin S.J."/>
            <person name="Korhonen P.K."/>
            <person name="Jex A.R."/>
            <person name="Hall R.S."/>
            <person name="Safavi-Hemami H."/>
            <person name="Kaewkong W."/>
            <person name="Bertrand D."/>
            <person name="Gao S."/>
            <person name="Seet Q."/>
            <person name="Wongkham S."/>
            <person name="Teh B.T."/>
            <person name="Wongkham C."/>
            <person name="Intapan P.M."/>
            <person name="Maleewong W."/>
            <person name="Yang X."/>
            <person name="Hu M."/>
            <person name="Wang Z."/>
            <person name="Hofmann A."/>
            <person name="Sternberg P.W."/>
            <person name="Tan P."/>
            <person name="Wang J."/>
            <person name="Gasser R.B."/>
        </authorList>
    </citation>
    <scope>NUCLEOTIDE SEQUENCE [LARGE SCALE GENOMIC DNA]</scope>
</reference>
<dbReference type="EMBL" id="KL596966">
    <property type="protein sequence ID" value="KER21462.1"/>
    <property type="molecule type" value="Genomic_DNA"/>
</dbReference>
<dbReference type="GeneID" id="20324391"/>
<accession>A0A074Z7A6</accession>
<name>A0A074Z7A6_OPIVI</name>
<dbReference type="KEGG" id="ovi:T265_10223"/>
<evidence type="ECO:0000313" key="1">
    <source>
        <dbReference type="EMBL" id="KER21462.1"/>
    </source>
</evidence>
<proteinExistence type="predicted"/>
<protein>
    <submittedName>
        <fullName evidence="1">Uncharacterized protein</fullName>
    </submittedName>
</protein>
<dbReference type="AlphaFoldDB" id="A0A074Z7A6"/>
<gene>
    <name evidence="1" type="ORF">T265_10223</name>
</gene>
<dbReference type="OrthoDB" id="2020831at2759"/>
<organism evidence="1 2">
    <name type="scientific">Opisthorchis viverrini</name>
    <name type="common">Southeast Asian liver fluke</name>
    <dbReference type="NCBI Taxonomy" id="6198"/>
    <lineage>
        <taxon>Eukaryota</taxon>
        <taxon>Metazoa</taxon>
        <taxon>Spiralia</taxon>
        <taxon>Lophotrochozoa</taxon>
        <taxon>Platyhelminthes</taxon>
        <taxon>Trematoda</taxon>
        <taxon>Digenea</taxon>
        <taxon>Opisthorchiida</taxon>
        <taxon>Opisthorchiata</taxon>
        <taxon>Opisthorchiidae</taxon>
        <taxon>Opisthorchis</taxon>
    </lineage>
</organism>
<dbReference type="CTD" id="20324391"/>
<evidence type="ECO:0000313" key="2">
    <source>
        <dbReference type="Proteomes" id="UP000054324"/>
    </source>
</evidence>
<keyword evidence="2" id="KW-1185">Reference proteome</keyword>
<dbReference type="Proteomes" id="UP000054324">
    <property type="component" value="Unassembled WGS sequence"/>
</dbReference>
<sequence length="384" mass="43031">MVYTAVTPFRCLAVCHRRKYEGWNITRLPKPRQEKSRCRGRFQTMDLPFNKSALQPQPSHQCQNTAGCPGARWPNWLEREFTDQKVHGLNPTSASRLPLSRLWQPGSIPALVQPSGGMAVRHRKGATAGRFFGCLGTAIQPILTAHSRPMQGMCSVGWPPSWGASWLSSYSANLLTGESGRTRLPPLDFRCLGLGNLVVSQPSCFIRVAWQLITERITQTFSTRRGASWLSSYSANLLTGESGRTRPPPLDFRCLGLGNLVVSQPSCFIRVAWQLITERITQTFSTRRGASWLSSYSANLLTGESGRTRPPPLDFRCLGLGNLVVSQPSCFIRVAWQLITERLLVSITGKRETEHTTKPWRSIVSLQLVRWDTGKGRRPRQEDE</sequence>